<evidence type="ECO:0000313" key="2">
    <source>
        <dbReference type="Proteomes" id="UP001162834"/>
    </source>
</evidence>
<dbReference type="EC" id="3.1.3.3" evidence="1"/>
<dbReference type="GO" id="GO:0005737">
    <property type="term" value="C:cytoplasm"/>
    <property type="evidence" value="ECO:0007669"/>
    <property type="project" value="TreeGrafter"/>
</dbReference>
<proteinExistence type="predicted"/>
<dbReference type="AlphaFoldDB" id="A0A9E6XZP4"/>
<reference evidence="1" key="1">
    <citation type="journal article" date="2022" name="Int. J. Syst. Evol. Microbiol.">
        <title>Pseudomonas aegrilactucae sp. nov. and Pseudomonas morbosilactucae sp. nov., pathogens causing bacterial rot of lettuce in Japan.</title>
        <authorList>
            <person name="Sawada H."/>
            <person name="Fujikawa T."/>
            <person name="Satou M."/>
        </authorList>
    </citation>
    <scope>NUCLEOTIDE SEQUENCE</scope>
    <source>
        <strain evidence="1">0166_1</strain>
    </source>
</reference>
<evidence type="ECO:0000313" key="1">
    <source>
        <dbReference type="EMBL" id="UGS36952.1"/>
    </source>
</evidence>
<dbReference type="EMBL" id="CP087164">
    <property type="protein sequence ID" value="UGS36952.1"/>
    <property type="molecule type" value="Genomic_DNA"/>
</dbReference>
<dbReference type="SMART" id="SM00855">
    <property type="entry name" value="PGAM"/>
    <property type="match status" value="1"/>
</dbReference>
<dbReference type="InterPro" id="IPR013078">
    <property type="entry name" value="His_Pase_superF_clade-1"/>
</dbReference>
<sequence length="229" mass="24591">MSDRDAFHQHPFALPPGATEVILVRHGASEAAMEGVSFPLVDGHSDPALSDGGHAQAREAARRLQHEGIHRLYVSTLRRTHQTAAPLTEATGLEPTVLADLAEVGLGEFEGGQYRIRAARGDPIIRQVFDEERWDAIPGGESRESLGARVRRAIEQIVAETGPDRTAVAVVHGAVIGELCAQASASRPFAFVHADNGSITRLIVLADGRWLLRSFNDICHLTHPTGPAG</sequence>
<dbReference type="Pfam" id="PF00300">
    <property type="entry name" value="His_Phos_1"/>
    <property type="match status" value="1"/>
</dbReference>
<keyword evidence="2" id="KW-1185">Reference proteome</keyword>
<dbReference type="GO" id="GO:0016791">
    <property type="term" value="F:phosphatase activity"/>
    <property type="evidence" value="ECO:0007669"/>
    <property type="project" value="TreeGrafter"/>
</dbReference>
<dbReference type="Proteomes" id="UP001162834">
    <property type="component" value="Chromosome"/>
</dbReference>
<organism evidence="1 2">
    <name type="scientific">Capillimicrobium parvum</name>
    <dbReference type="NCBI Taxonomy" id="2884022"/>
    <lineage>
        <taxon>Bacteria</taxon>
        <taxon>Bacillati</taxon>
        <taxon>Actinomycetota</taxon>
        <taxon>Thermoleophilia</taxon>
        <taxon>Solirubrobacterales</taxon>
        <taxon>Capillimicrobiaceae</taxon>
        <taxon>Capillimicrobium</taxon>
    </lineage>
</organism>
<accession>A0A9E6XZP4</accession>
<dbReference type="Gene3D" id="3.40.50.1240">
    <property type="entry name" value="Phosphoglycerate mutase-like"/>
    <property type="match status" value="1"/>
</dbReference>
<dbReference type="CDD" id="cd07067">
    <property type="entry name" value="HP_PGM_like"/>
    <property type="match status" value="1"/>
</dbReference>
<dbReference type="InterPro" id="IPR050275">
    <property type="entry name" value="PGM_Phosphatase"/>
</dbReference>
<protein>
    <submittedName>
        <fullName evidence="1">Phosphoserine phosphatase 2</fullName>
        <ecNumber evidence="1">3.1.3.3</ecNumber>
    </submittedName>
</protein>
<keyword evidence="1" id="KW-0378">Hydrolase</keyword>
<dbReference type="PANTHER" id="PTHR48100">
    <property type="entry name" value="BROAD-SPECIFICITY PHOSPHATASE YOR283W-RELATED"/>
    <property type="match status" value="1"/>
</dbReference>
<dbReference type="PANTHER" id="PTHR48100:SF1">
    <property type="entry name" value="HISTIDINE PHOSPHATASE FAMILY PROTEIN-RELATED"/>
    <property type="match status" value="1"/>
</dbReference>
<dbReference type="SUPFAM" id="SSF53254">
    <property type="entry name" value="Phosphoglycerate mutase-like"/>
    <property type="match status" value="1"/>
</dbReference>
<gene>
    <name evidence="1" type="primary">pspB_1</name>
    <name evidence="1" type="ORF">DSM104329_03364</name>
</gene>
<name>A0A9E6XZP4_9ACTN</name>
<dbReference type="InterPro" id="IPR029033">
    <property type="entry name" value="His_PPase_superfam"/>
</dbReference>
<dbReference type="RefSeq" id="WP_259311015.1">
    <property type="nucleotide sequence ID" value="NZ_CP087164.1"/>
</dbReference>
<dbReference type="KEGG" id="sbae:DSM104329_03364"/>